<keyword evidence="1" id="KW-0812">Transmembrane</keyword>
<keyword evidence="1" id="KW-1133">Transmembrane helix</keyword>
<keyword evidence="1" id="KW-0472">Membrane</keyword>
<evidence type="ECO:0000256" key="1">
    <source>
        <dbReference type="SAM" id="Phobius"/>
    </source>
</evidence>
<keyword evidence="3" id="KW-1185">Reference proteome</keyword>
<accession>A0A1L9R627</accession>
<dbReference type="GeneID" id="63752505"/>
<dbReference type="AlphaFoldDB" id="A0A1L9R627"/>
<evidence type="ECO:0000313" key="3">
    <source>
        <dbReference type="Proteomes" id="UP000184383"/>
    </source>
</evidence>
<protein>
    <submittedName>
        <fullName evidence="2">Uncharacterized protein</fullName>
    </submittedName>
</protein>
<dbReference type="VEuPathDB" id="FungiDB:ASPWEDRAFT_45924"/>
<proteinExistence type="predicted"/>
<feature type="transmembrane region" description="Helical" evidence="1">
    <location>
        <begin position="15"/>
        <end position="35"/>
    </location>
</feature>
<dbReference type="Proteomes" id="UP000184383">
    <property type="component" value="Unassembled WGS sequence"/>
</dbReference>
<dbReference type="EMBL" id="KV878217">
    <property type="protein sequence ID" value="OJJ30364.1"/>
    <property type="molecule type" value="Genomic_DNA"/>
</dbReference>
<sequence length="65" mass="7507">MLLYDSDILIFSSRVPGYTLLVLLYLLVLPGTFLWSAKLTPSHAKHHHLEYNSKVDYLRGMMTII</sequence>
<name>A0A1L9R627_ASPWE</name>
<dbReference type="RefSeq" id="XP_040684041.1">
    <property type="nucleotide sequence ID" value="XM_040836657.1"/>
</dbReference>
<reference evidence="3" key="1">
    <citation type="journal article" date="2017" name="Genome Biol.">
        <title>Comparative genomics reveals high biological diversity and specific adaptations in the industrially and medically important fungal genus Aspergillus.</title>
        <authorList>
            <person name="de Vries R.P."/>
            <person name="Riley R."/>
            <person name="Wiebenga A."/>
            <person name="Aguilar-Osorio G."/>
            <person name="Amillis S."/>
            <person name="Uchima C.A."/>
            <person name="Anderluh G."/>
            <person name="Asadollahi M."/>
            <person name="Askin M."/>
            <person name="Barry K."/>
            <person name="Battaglia E."/>
            <person name="Bayram O."/>
            <person name="Benocci T."/>
            <person name="Braus-Stromeyer S.A."/>
            <person name="Caldana C."/>
            <person name="Canovas D."/>
            <person name="Cerqueira G.C."/>
            <person name="Chen F."/>
            <person name="Chen W."/>
            <person name="Choi C."/>
            <person name="Clum A."/>
            <person name="Dos Santos R.A."/>
            <person name="Damasio A.R."/>
            <person name="Diallinas G."/>
            <person name="Emri T."/>
            <person name="Fekete E."/>
            <person name="Flipphi M."/>
            <person name="Freyberg S."/>
            <person name="Gallo A."/>
            <person name="Gournas C."/>
            <person name="Habgood R."/>
            <person name="Hainaut M."/>
            <person name="Harispe M.L."/>
            <person name="Henrissat B."/>
            <person name="Hilden K.S."/>
            <person name="Hope R."/>
            <person name="Hossain A."/>
            <person name="Karabika E."/>
            <person name="Karaffa L."/>
            <person name="Karanyi Z."/>
            <person name="Krasevec N."/>
            <person name="Kuo A."/>
            <person name="Kusch H."/>
            <person name="LaButti K."/>
            <person name="Lagendijk E.L."/>
            <person name="Lapidus A."/>
            <person name="Levasseur A."/>
            <person name="Lindquist E."/>
            <person name="Lipzen A."/>
            <person name="Logrieco A.F."/>
            <person name="MacCabe A."/>
            <person name="Maekelae M.R."/>
            <person name="Malavazi I."/>
            <person name="Melin P."/>
            <person name="Meyer V."/>
            <person name="Mielnichuk N."/>
            <person name="Miskei M."/>
            <person name="Molnar A.P."/>
            <person name="Mule G."/>
            <person name="Ngan C.Y."/>
            <person name="Orejas M."/>
            <person name="Orosz E."/>
            <person name="Ouedraogo J.P."/>
            <person name="Overkamp K.M."/>
            <person name="Park H.-S."/>
            <person name="Perrone G."/>
            <person name="Piumi F."/>
            <person name="Punt P.J."/>
            <person name="Ram A.F."/>
            <person name="Ramon A."/>
            <person name="Rauscher S."/>
            <person name="Record E."/>
            <person name="Riano-Pachon D.M."/>
            <person name="Robert V."/>
            <person name="Roehrig J."/>
            <person name="Ruller R."/>
            <person name="Salamov A."/>
            <person name="Salih N.S."/>
            <person name="Samson R.A."/>
            <person name="Sandor E."/>
            <person name="Sanguinetti M."/>
            <person name="Schuetze T."/>
            <person name="Sepcic K."/>
            <person name="Shelest E."/>
            <person name="Sherlock G."/>
            <person name="Sophianopoulou V."/>
            <person name="Squina F.M."/>
            <person name="Sun H."/>
            <person name="Susca A."/>
            <person name="Todd R.B."/>
            <person name="Tsang A."/>
            <person name="Unkles S.E."/>
            <person name="van de Wiele N."/>
            <person name="van Rossen-Uffink D."/>
            <person name="Oliveira J.V."/>
            <person name="Vesth T.C."/>
            <person name="Visser J."/>
            <person name="Yu J.-H."/>
            <person name="Zhou M."/>
            <person name="Andersen M.R."/>
            <person name="Archer D.B."/>
            <person name="Baker S.E."/>
            <person name="Benoit I."/>
            <person name="Brakhage A.A."/>
            <person name="Braus G.H."/>
            <person name="Fischer R."/>
            <person name="Frisvad J.C."/>
            <person name="Goldman G.H."/>
            <person name="Houbraken J."/>
            <person name="Oakley B."/>
            <person name="Pocsi I."/>
            <person name="Scazzocchio C."/>
            <person name="Seiboth B."/>
            <person name="vanKuyk P.A."/>
            <person name="Wortman J."/>
            <person name="Dyer P.S."/>
            <person name="Grigoriev I.V."/>
        </authorList>
    </citation>
    <scope>NUCLEOTIDE SEQUENCE [LARGE SCALE GENOMIC DNA]</scope>
    <source>
        <strain evidence="3">DTO 134E9</strain>
    </source>
</reference>
<evidence type="ECO:0000313" key="2">
    <source>
        <dbReference type="EMBL" id="OJJ30364.1"/>
    </source>
</evidence>
<organism evidence="2 3">
    <name type="scientific">Aspergillus wentii DTO 134E9</name>
    <dbReference type="NCBI Taxonomy" id="1073089"/>
    <lineage>
        <taxon>Eukaryota</taxon>
        <taxon>Fungi</taxon>
        <taxon>Dikarya</taxon>
        <taxon>Ascomycota</taxon>
        <taxon>Pezizomycotina</taxon>
        <taxon>Eurotiomycetes</taxon>
        <taxon>Eurotiomycetidae</taxon>
        <taxon>Eurotiales</taxon>
        <taxon>Aspergillaceae</taxon>
        <taxon>Aspergillus</taxon>
        <taxon>Aspergillus subgen. Cremei</taxon>
    </lineage>
</organism>
<gene>
    <name evidence="2" type="ORF">ASPWEDRAFT_45924</name>
</gene>